<reference evidence="2" key="3">
    <citation type="submission" date="2015-04" db="UniProtKB">
        <authorList>
            <consortium name="EnsemblPlants"/>
        </authorList>
    </citation>
    <scope>IDENTIFICATION</scope>
    <source>
        <strain evidence="2">cv. Jemalong A17</strain>
    </source>
</reference>
<keyword evidence="3" id="KW-1185">Reference proteome</keyword>
<evidence type="ECO:0000313" key="3">
    <source>
        <dbReference type="Proteomes" id="UP000002051"/>
    </source>
</evidence>
<reference evidence="1 3" key="2">
    <citation type="journal article" date="2014" name="BMC Genomics">
        <title>An improved genome release (version Mt4.0) for the model legume Medicago truncatula.</title>
        <authorList>
            <person name="Tang H."/>
            <person name="Krishnakumar V."/>
            <person name="Bidwell S."/>
            <person name="Rosen B."/>
            <person name="Chan A."/>
            <person name="Zhou S."/>
            <person name="Gentzbittel L."/>
            <person name="Childs K.L."/>
            <person name="Yandell M."/>
            <person name="Gundlach H."/>
            <person name="Mayer K.F."/>
            <person name="Schwartz D.C."/>
            <person name="Town C.D."/>
        </authorList>
    </citation>
    <scope>GENOME REANNOTATION</scope>
    <source>
        <strain evidence="2 3">cv. Jemalong A17</strain>
    </source>
</reference>
<reference evidence="1 3" key="1">
    <citation type="journal article" date="2011" name="Nature">
        <title>The Medicago genome provides insight into the evolution of rhizobial symbioses.</title>
        <authorList>
            <person name="Young N.D."/>
            <person name="Debelle F."/>
            <person name="Oldroyd G.E."/>
            <person name="Geurts R."/>
            <person name="Cannon S.B."/>
            <person name="Udvardi M.K."/>
            <person name="Benedito V.A."/>
            <person name="Mayer K.F."/>
            <person name="Gouzy J."/>
            <person name="Schoof H."/>
            <person name="Van de Peer Y."/>
            <person name="Proost S."/>
            <person name="Cook D.R."/>
            <person name="Meyers B.C."/>
            <person name="Spannagl M."/>
            <person name="Cheung F."/>
            <person name="De Mita S."/>
            <person name="Krishnakumar V."/>
            <person name="Gundlach H."/>
            <person name="Zhou S."/>
            <person name="Mudge J."/>
            <person name="Bharti A.K."/>
            <person name="Murray J.D."/>
            <person name="Naoumkina M.A."/>
            <person name="Rosen B."/>
            <person name="Silverstein K.A."/>
            <person name="Tang H."/>
            <person name="Rombauts S."/>
            <person name="Zhao P.X."/>
            <person name="Zhou P."/>
            <person name="Barbe V."/>
            <person name="Bardou P."/>
            <person name="Bechner M."/>
            <person name="Bellec A."/>
            <person name="Berger A."/>
            <person name="Berges H."/>
            <person name="Bidwell S."/>
            <person name="Bisseling T."/>
            <person name="Choisne N."/>
            <person name="Couloux A."/>
            <person name="Denny R."/>
            <person name="Deshpande S."/>
            <person name="Dai X."/>
            <person name="Doyle J.J."/>
            <person name="Dudez A.M."/>
            <person name="Farmer A.D."/>
            <person name="Fouteau S."/>
            <person name="Franken C."/>
            <person name="Gibelin C."/>
            <person name="Gish J."/>
            <person name="Goldstein S."/>
            <person name="Gonzalez A.J."/>
            <person name="Green P.J."/>
            <person name="Hallab A."/>
            <person name="Hartog M."/>
            <person name="Hua A."/>
            <person name="Humphray S.J."/>
            <person name="Jeong D.H."/>
            <person name="Jing Y."/>
            <person name="Jocker A."/>
            <person name="Kenton S.M."/>
            <person name="Kim D.J."/>
            <person name="Klee K."/>
            <person name="Lai H."/>
            <person name="Lang C."/>
            <person name="Lin S."/>
            <person name="Macmil S.L."/>
            <person name="Magdelenat G."/>
            <person name="Matthews L."/>
            <person name="McCorrison J."/>
            <person name="Monaghan E.L."/>
            <person name="Mun J.H."/>
            <person name="Najar F.Z."/>
            <person name="Nicholson C."/>
            <person name="Noirot C."/>
            <person name="O'Bleness M."/>
            <person name="Paule C.R."/>
            <person name="Poulain J."/>
            <person name="Prion F."/>
            <person name="Qin B."/>
            <person name="Qu C."/>
            <person name="Retzel E.F."/>
            <person name="Riddle C."/>
            <person name="Sallet E."/>
            <person name="Samain S."/>
            <person name="Samson N."/>
            <person name="Sanders I."/>
            <person name="Saurat O."/>
            <person name="Scarpelli C."/>
            <person name="Schiex T."/>
            <person name="Segurens B."/>
            <person name="Severin A.J."/>
            <person name="Sherrier D.J."/>
            <person name="Shi R."/>
            <person name="Sims S."/>
            <person name="Singer S.R."/>
            <person name="Sinharoy S."/>
            <person name="Sterck L."/>
            <person name="Viollet A."/>
            <person name="Wang B.B."/>
            <person name="Wang K."/>
            <person name="Wang M."/>
            <person name="Wang X."/>
            <person name="Warfsmann J."/>
            <person name="Weissenbach J."/>
            <person name="White D.D."/>
            <person name="White J.D."/>
            <person name="Wiley G.B."/>
            <person name="Wincker P."/>
            <person name="Xing Y."/>
            <person name="Yang L."/>
            <person name="Yao Z."/>
            <person name="Ying F."/>
            <person name="Zhai J."/>
            <person name="Zhou L."/>
            <person name="Zuber A."/>
            <person name="Denarie J."/>
            <person name="Dixon R.A."/>
            <person name="May G.D."/>
            <person name="Schwartz D.C."/>
            <person name="Rogers J."/>
            <person name="Quetier F."/>
            <person name="Town C.D."/>
            <person name="Roe B.A."/>
        </authorList>
    </citation>
    <scope>NUCLEOTIDE SEQUENCE [LARGE SCALE GENOMIC DNA]</scope>
    <source>
        <strain evidence="1">A17</strain>
        <strain evidence="2 3">cv. Jemalong A17</strain>
    </source>
</reference>
<accession>G7L161</accession>
<proteinExistence type="predicted"/>
<accession>A0A0C3W3W2</accession>
<dbReference type="AlphaFoldDB" id="G7L161"/>
<organism evidence="1 3">
    <name type="scientific">Medicago truncatula</name>
    <name type="common">Barrel medic</name>
    <name type="synonym">Medicago tribuloides</name>
    <dbReference type="NCBI Taxonomy" id="3880"/>
    <lineage>
        <taxon>Eukaryota</taxon>
        <taxon>Viridiplantae</taxon>
        <taxon>Streptophyta</taxon>
        <taxon>Embryophyta</taxon>
        <taxon>Tracheophyta</taxon>
        <taxon>Spermatophyta</taxon>
        <taxon>Magnoliopsida</taxon>
        <taxon>eudicotyledons</taxon>
        <taxon>Gunneridae</taxon>
        <taxon>Pentapetalae</taxon>
        <taxon>rosids</taxon>
        <taxon>fabids</taxon>
        <taxon>Fabales</taxon>
        <taxon>Fabaceae</taxon>
        <taxon>Papilionoideae</taxon>
        <taxon>50 kb inversion clade</taxon>
        <taxon>NPAAA clade</taxon>
        <taxon>Hologalegina</taxon>
        <taxon>IRL clade</taxon>
        <taxon>Trifolieae</taxon>
        <taxon>Medicago</taxon>
    </lineage>
</organism>
<dbReference type="HOGENOM" id="CLU_998778_0_0_1"/>
<sequence length="279" mass="31423">MAYDIMSSPLGTLFWFDRWVGEVPLQLGWDEGGEAWKWRRGLRAWEEEQLVECTLLLLIVVLQVNINDVLYWIPDLVASYTVRGVYHSLLAEFATMPSATSASAPSIWSAYEGQFISEKDYSGRCSVCVSGCGNIESADQLFLHCEVFGQVWQLVHLWLGVSSVNPLTISAHYLQINISSGLLLAKYMGILDFVCYSDALHCINILNGPPNEGNVMVNHTLREENQCADFFAKLRASSDVEFLRHESPLMNLKNLLQNDVAEIFLSVLALYNKKLAHIK</sequence>
<dbReference type="EnsemblPlants" id="AES78311">
    <property type="protein sequence ID" value="AES78311"/>
    <property type="gene ID" value="MTR_7g027170"/>
</dbReference>
<dbReference type="Proteomes" id="UP000002051">
    <property type="component" value="Unassembled WGS sequence"/>
</dbReference>
<evidence type="ECO:0008006" key="4">
    <source>
        <dbReference type="Google" id="ProtNLM"/>
    </source>
</evidence>
<dbReference type="EMBL" id="CM001223">
    <property type="protein sequence ID" value="AES78311.2"/>
    <property type="molecule type" value="Genomic_DNA"/>
</dbReference>
<dbReference type="PANTHER" id="PTHR35516:SF11">
    <property type="entry name" value="CYTOCHROME B6-F COMPLEX SUBUNIT 5"/>
    <property type="match status" value="1"/>
</dbReference>
<dbReference type="PANTHER" id="PTHR35516">
    <property type="entry name" value="CYTOCHROME B6-F COMPLEX SUBUNIT 5"/>
    <property type="match status" value="1"/>
</dbReference>
<evidence type="ECO:0000313" key="2">
    <source>
        <dbReference type="EnsemblPlants" id="AES78311"/>
    </source>
</evidence>
<dbReference type="PaxDb" id="3880-AES78311"/>
<name>G7L161_MEDTR</name>
<protein>
    <recommendedName>
        <fullName evidence="4">Reverse transcriptase zinc-binding domain-containing protein</fullName>
    </recommendedName>
</protein>
<evidence type="ECO:0000313" key="1">
    <source>
        <dbReference type="EMBL" id="AES78311.2"/>
    </source>
</evidence>
<gene>
    <name evidence="1" type="ordered locus">MTR_7g027170</name>
</gene>